<evidence type="ECO:0000313" key="1">
    <source>
        <dbReference type="EMBL" id="CAF1437699.1"/>
    </source>
</evidence>
<dbReference type="AlphaFoldDB" id="A0A816CQ79"/>
<dbReference type="EMBL" id="CAJNOM010002095">
    <property type="protein sequence ID" value="CAF1626494.1"/>
    <property type="molecule type" value="Genomic_DNA"/>
</dbReference>
<protein>
    <submittedName>
        <fullName evidence="2">Uncharacterized protein</fullName>
    </submittedName>
</protein>
<accession>A0A816CQ79</accession>
<dbReference type="Proteomes" id="UP000663877">
    <property type="component" value="Unassembled WGS sequence"/>
</dbReference>
<comment type="caution">
    <text evidence="2">The sequence shown here is derived from an EMBL/GenBank/DDBJ whole genome shotgun (WGS) entry which is preliminary data.</text>
</comment>
<keyword evidence="3" id="KW-1185">Reference proteome</keyword>
<name>A0A816CQ79_9BILA</name>
<organism evidence="2 3">
    <name type="scientific">Adineta steineri</name>
    <dbReference type="NCBI Taxonomy" id="433720"/>
    <lineage>
        <taxon>Eukaryota</taxon>
        <taxon>Metazoa</taxon>
        <taxon>Spiralia</taxon>
        <taxon>Gnathifera</taxon>
        <taxon>Rotifera</taxon>
        <taxon>Eurotatoria</taxon>
        <taxon>Bdelloidea</taxon>
        <taxon>Adinetida</taxon>
        <taxon>Adinetidae</taxon>
        <taxon>Adineta</taxon>
    </lineage>
</organism>
<sequence length="26" mass="3086">MKVNELHGKYIGPHNTLRELQLEMFS</sequence>
<dbReference type="Proteomes" id="UP000663832">
    <property type="component" value="Unassembled WGS sequence"/>
</dbReference>
<proteinExistence type="predicted"/>
<gene>
    <name evidence="1" type="ORF">BJG266_LOCUS39706</name>
    <name evidence="2" type="ORF">QVE165_LOCUS56591</name>
</gene>
<reference evidence="2" key="1">
    <citation type="submission" date="2021-02" db="EMBL/GenBank/DDBJ databases">
        <authorList>
            <person name="Nowell W R."/>
        </authorList>
    </citation>
    <scope>NUCLEOTIDE SEQUENCE</scope>
</reference>
<evidence type="ECO:0000313" key="2">
    <source>
        <dbReference type="EMBL" id="CAF1626494.1"/>
    </source>
</evidence>
<feature type="non-terminal residue" evidence="2">
    <location>
        <position position="26"/>
    </location>
</feature>
<dbReference type="EMBL" id="CAJNOI010001767">
    <property type="protein sequence ID" value="CAF1437699.1"/>
    <property type="molecule type" value="Genomic_DNA"/>
</dbReference>
<evidence type="ECO:0000313" key="3">
    <source>
        <dbReference type="Proteomes" id="UP000663832"/>
    </source>
</evidence>